<feature type="region of interest" description="Disordered" evidence="1">
    <location>
        <begin position="76"/>
        <end position="203"/>
    </location>
</feature>
<dbReference type="EMBL" id="OU963871">
    <property type="protein sequence ID" value="CAH0383747.1"/>
    <property type="molecule type" value="Genomic_DNA"/>
</dbReference>
<feature type="compositionally biased region" description="Basic and acidic residues" evidence="1">
    <location>
        <begin position="545"/>
        <end position="557"/>
    </location>
</feature>
<feature type="compositionally biased region" description="Basic and acidic residues" evidence="1">
    <location>
        <begin position="398"/>
        <end position="419"/>
    </location>
</feature>
<protein>
    <submittedName>
        <fullName evidence="2">Uncharacterized protein</fullName>
    </submittedName>
</protein>
<dbReference type="PANTHER" id="PTHR21523:SF14">
    <property type="entry name" value="EXPORTED REPETITIVE PROTEIN"/>
    <property type="match status" value="1"/>
</dbReference>
<name>A0A9P0A5E8_BEMTA</name>
<feature type="compositionally biased region" description="Basic and acidic residues" evidence="1">
    <location>
        <begin position="505"/>
        <end position="516"/>
    </location>
</feature>
<sequence>MKTVARHSCGRSPPHLEQVRMNPELLRPLLQSVPRAIEHQKPLSQRINDVIDYYLNLDSSSIFDANEQAHKQIETGKLNGNSSTNYEHRSAVEPCRRGPEATSTGNERKKETFATGNGRKKTLPPVSEVPSSLCRPQPPNPRLKKRLPVFNTTAESKSSGGRNPQEQSVSEVIRKWNLDPSLTGNGSQKRTGQFPETAKTGNRHLEMKTAVDMQKIASPPTPRACSSRSPPKCLCPEGSPILVRPRDPKVSFTPKRSVDSAIKQSDRSVIGPPEKRQQKPERSVTKPQDPPRVGRPATGNGSPKPETTRTGSQLSKVHEPKPETENGDTLSLDFFRVPTSRTESLSNLLTREDCLCHAAVHKSISGVMQSCLDSAPSGSALENPSVLAKTISNATRVLHREDTVAPNREPETGREDGESTGKASLQPEVESPHYIKPEALATGNRKPETESPHYIKPEVLATGNRKPEVESPYYTKPEVVVAGDRRPEVELPHDTKPEVLATGNRKPEVESPHYIKPEVLATGNRKPEVESPYDTRPEVMATGNRKPEVESPYDTKPDVVVAGNHKPEVESLYATKPEVESGVATDDEKNRRPSLKPEVVSLKDARPEVEIPEDPGLAPTPRDWMRLPCCRITSC</sequence>
<proteinExistence type="predicted"/>
<evidence type="ECO:0000313" key="3">
    <source>
        <dbReference type="Proteomes" id="UP001152759"/>
    </source>
</evidence>
<feature type="region of interest" description="Disordered" evidence="1">
    <location>
        <begin position="398"/>
        <end position="560"/>
    </location>
</feature>
<organism evidence="2 3">
    <name type="scientific">Bemisia tabaci</name>
    <name type="common">Sweetpotato whitefly</name>
    <name type="synonym">Aleurodes tabaci</name>
    <dbReference type="NCBI Taxonomy" id="7038"/>
    <lineage>
        <taxon>Eukaryota</taxon>
        <taxon>Metazoa</taxon>
        <taxon>Ecdysozoa</taxon>
        <taxon>Arthropoda</taxon>
        <taxon>Hexapoda</taxon>
        <taxon>Insecta</taxon>
        <taxon>Pterygota</taxon>
        <taxon>Neoptera</taxon>
        <taxon>Paraneoptera</taxon>
        <taxon>Hemiptera</taxon>
        <taxon>Sternorrhyncha</taxon>
        <taxon>Aleyrodoidea</taxon>
        <taxon>Aleyrodidae</taxon>
        <taxon>Aleyrodinae</taxon>
        <taxon>Bemisia</taxon>
    </lineage>
</organism>
<dbReference type="PANTHER" id="PTHR21523">
    <property type="match status" value="1"/>
</dbReference>
<keyword evidence="3" id="KW-1185">Reference proteome</keyword>
<feature type="region of interest" description="Disordered" evidence="1">
    <location>
        <begin position="236"/>
        <end position="332"/>
    </location>
</feature>
<feature type="compositionally biased region" description="Basic and acidic residues" evidence="1">
    <location>
        <begin position="525"/>
        <end position="537"/>
    </location>
</feature>
<feature type="compositionally biased region" description="Polar residues" evidence="1">
    <location>
        <begin position="150"/>
        <end position="170"/>
    </location>
</feature>
<dbReference type="Proteomes" id="UP001152759">
    <property type="component" value="Chromosome 10"/>
</dbReference>
<feature type="compositionally biased region" description="Basic and acidic residues" evidence="1">
    <location>
        <begin position="273"/>
        <end position="284"/>
    </location>
</feature>
<dbReference type="AlphaFoldDB" id="A0A9P0A5E8"/>
<reference evidence="2" key="1">
    <citation type="submission" date="2021-12" db="EMBL/GenBank/DDBJ databases">
        <authorList>
            <person name="King R."/>
        </authorList>
    </citation>
    <scope>NUCLEOTIDE SEQUENCE</scope>
</reference>
<accession>A0A9P0A5E8</accession>
<feature type="compositionally biased region" description="Basic and acidic residues" evidence="1">
    <location>
        <begin position="483"/>
        <end position="497"/>
    </location>
</feature>
<feature type="compositionally biased region" description="Polar residues" evidence="1">
    <location>
        <begin position="180"/>
        <end position="191"/>
    </location>
</feature>
<feature type="compositionally biased region" description="Basic and acidic residues" evidence="1">
    <location>
        <begin position="445"/>
        <end position="456"/>
    </location>
</feature>
<evidence type="ECO:0000313" key="2">
    <source>
        <dbReference type="EMBL" id="CAH0383747.1"/>
    </source>
</evidence>
<feature type="compositionally biased region" description="Basic and acidic residues" evidence="1">
    <location>
        <begin position="86"/>
        <end position="99"/>
    </location>
</feature>
<gene>
    <name evidence="2" type="ORF">BEMITA_LOCUS3166</name>
</gene>
<feature type="region of interest" description="Disordered" evidence="1">
    <location>
        <begin position="575"/>
        <end position="598"/>
    </location>
</feature>
<evidence type="ECO:0000256" key="1">
    <source>
        <dbReference type="SAM" id="MobiDB-lite"/>
    </source>
</evidence>